<dbReference type="GO" id="GO:0006508">
    <property type="term" value="P:proteolysis"/>
    <property type="evidence" value="ECO:0007669"/>
    <property type="project" value="InterPro"/>
</dbReference>
<feature type="compositionally biased region" description="Basic residues" evidence="1">
    <location>
        <begin position="208"/>
        <end position="219"/>
    </location>
</feature>
<dbReference type="InterPro" id="IPR042089">
    <property type="entry name" value="Peptidase_M13_dom_2"/>
</dbReference>
<name>A0AB34IYD3_PRYPA</name>
<dbReference type="AlphaFoldDB" id="A0AB34IYD3"/>
<protein>
    <recommendedName>
        <fullName evidence="2">Peptidase M13 N-terminal domain-containing protein</fullName>
    </recommendedName>
</protein>
<dbReference type="Gene3D" id="1.10.1380.10">
    <property type="entry name" value="Neutral endopeptidase , domain2"/>
    <property type="match status" value="1"/>
</dbReference>
<sequence length="281" mass="29863">MWALAHNFYRAANRGWHNRARVSPDASACSPYHDMRRRTLSHLRRLLDSLPVQPASTGIGKLRSFWSAAHDEAAIDAAGLSPLAPLLAACELFATDRAAALGRLHGAFGVCAFFSLSVAKDAHADVLRLRLQPAGLTLLSSTPYLHAEHGATRLAYVEAVGAALSLLGLGGEEAQAGGAAALQAGSRATGRTDSRATARSPCWAPGTRSRRRGTRRRQPRLAVATARSTRPSGVRLCRTSSSRGGGSAERRGETAHLKPLQMNESDTHEHARSRNVSAVGA</sequence>
<organism evidence="3 4">
    <name type="scientific">Prymnesium parvum</name>
    <name type="common">Toxic golden alga</name>
    <dbReference type="NCBI Taxonomy" id="97485"/>
    <lineage>
        <taxon>Eukaryota</taxon>
        <taxon>Haptista</taxon>
        <taxon>Haptophyta</taxon>
        <taxon>Prymnesiophyceae</taxon>
        <taxon>Prymnesiales</taxon>
        <taxon>Prymnesiaceae</taxon>
        <taxon>Prymnesium</taxon>
    </lineage>
</organism>
<keyword evidence="4" id="KW-1185">Reference proteome</keyword>
<gene>
    <name evidence="3" type="ORF">AB1Y20_004538</name>
</gene>
<reference evidence="3 4" key="1">
    <citation type="journal article" date="2024" name="Science">
        <title>Giant polyketide synthase enzymes in the biosynthesis of giant marine polyether toxins.</title>
        <authorList>
            <person name="Fallon T.R."/>
            <person name="Shende V.V."/>
            <person name="Wierzbicki I.H."/>
            <person name="Pendleton A.L."/>
            <person name="Watervoot N.F."/>
            <person name="Auber R.P."/>
            <person name="Gonzalez D.J."/>
            <person name="Wisecaver J.H."/>
            <person name="Moore B.S."/>
        </authorList>
    </citation>
    <scope>NUCLEOTIDE SEQUENCE [LARGE SCALE GENOMIC DNA]</scope>
    <source>
        <strain evidence="3 4">12B1</strain>
    </source>
</reference>
<comment type="caution">
    <text evidence="3">The sequence shown here is derived from an EMBL/GenBank/DDBJ whole genome shotgun (WGS) entry which is preliminary data.</text>
</comment>
<dbReference type="EMBL" id="JBGBPQ010000016">
    <property type="protein sequence ID" value="KAL1508434.1"/>
    <property type="molecule type" value="Genomic_DNA"/>
</dbReference>
<proteinExistence type="predicted"/>
<evidence type="ECO:0000256" key="1">
    <source>
        <dbReference type="SAM" id="MobiDB-lite"/>
    </source>
</evidence>
<accession>A0AB34IYD3</accession>
<dbReference type="Proteomes" id="UP001515480">
    <property type="component" value="Unassembled WGS sequence"/>
</dbReference>
<evidence type="ECO:0000259" key="2">
    <source>
        <dbReference type="Pfam" id="PF05649"/>
    </source>
</evidence>
<feature type="region of interest" description="Disordered" evidence="1">
    <location>
        <begin position="184"/>
        <end position="281"/>
    </location>
</feature>
<feature type="domain" description="Peptidase M13 N-terminal" evidence="2">
    <location>
        <begin position="6"/>
        <end position="176"/>
    </location>
</feature>
<dbReference type="SUPFAM" id="SSF55486">
    <property type="entry name" value="Metalloproteases ('zincins'), catalytic domain"/>
    <property type="match status" value="1"/>
</dbReference>
<evidence type="ECO:0000313" key="4">
    <source>
        <dbReference type="Proteomes" id="UP001515480"/>
    </source>
</evidence>
<dbReference type="Pfam" id="PF05649">
    <property type="entry name" value="Peptidase_M13_N"/>
    <property type="match status" value="1"/>
</dbReference>
<dbReference type="InterPro" id="IPR008753">
    <property type="entry name" value="Peptidase_M13_N"/>
</dbReference>
<evidence type="ECO:0000313" key="3">
    <source>
        <dbReference type="EMBL" id="KAL1508434.1"/>
    </source>
</evidence>